<dbReference type="CDD" id="cd00022">
    <property type="entry name" value="BIR"/>
    <property type="match status" value="2"/>
</dbReference>
<feature type="compositionally biased region" description="Basic and acidic residues" evidence="1">
    <location>
        <begin position="284"/>
        <end position="310"/>
    </location>
</feature>
<feature type="compositionally biased region" description="Polar residues" evidence="1">
    <location>
        <begin position="154"/>
        <end position="164"/>
    </location>
</feature>
<dbReference type="PANTHER" id="PTHR10044">
    <property type="entry name" value="INHIBITOR OF APOPTOSIS"/>
    <property type="match status" value="1"/>
</dbReference>
<feature type="region of interest" description="Disordered" evidence="1">
    <location>
        <begin position="284"/>
        <end position="331"/>
    </location>
</feature>
<dbReference type="Pfam" id="PF00653">
    <property type="entry name" value="BIR"/>
    <property type="match status" value="2"/>
</dbReference>
<dbReference type="GO" id="GO:0005737">
    <property type="term" value="C:cytoplasm"/>
    <property type="evidence" value="ECO:0007669"/>
    <property type="project" value="TreeGrafter"/>
</dbReference>
<dbReference type="InterPro" id="IPR050784">
    <property type="entry name" value="IAP"/>
</dbReference>
<reference evidence="2 3" key="1">
    <citation type="submission" date="2016-03" db="EMBL/GenBank/DDBJ databases">
        <title>Trachymyrmex septentrionalis WGS genome.</title>
        <authorList>
            <person name="Nygaard S."/>
            <person name="Hu H."/>
            <person name="Boomsma J."/>
            <person name="Zhang G."/>
        </authorList>
    </citation>
    <scope>NUCLEOTIDE SEQUENCE [LARGE SCALE GENOMIC DNA]</scope>
    <source>
        <strain evidence="2">Tsep2-gDNA-1</strain>
        <tissue evidence="2">Whole body</tissue>
    </source>
</reference>
<keyword evidence="3" id="KW-1185">Reference proteome</keyword>
<dbReference type="Proteomes" id="UP000078541">
    <property type="component" value="Unassembled WGS sequence"/>
</dbReference>
<dbReference type="SMART" id="SM00238">
    <property type="entry name" value="BIR"/>
    <property type="match status" value="2"/>
</dbReference>
<dbReference type="PANTHER" id="PTHR10044:SF139">
    <property type="entry name" value="DEATH-ASSOCIATED INHIBITOR OF APOPTOSIS 2"/>
    <property type="match status" value="1"/>
</dbReference>
<accession>A0A195ERR7</accession>
<dbReference type="EMBL" id="KQ981993">
    <property type="protein sequence ID" value="KYN30918.1"/>
    <property type="molecule type" value="Genomic_DNA"/>
</dbReference>
<dbReference type="AlphaFoldDB" id="A0A195ERR7"/>
<dbReference type="PROSITE" id="PS50143">
    <property type="entry name" value="BIR_REPEAT_2"/>
    <property type="match status" value="2"/>
</dbReference>
<organism evidence="2 3">
    <name type="scientific">Trachymyrmex septentrionalis</name>
    <dbReference type="NCBI Taxonomy" id="34720"/>
    <lineage>
        <taxon>Eukaryota</taxon>
        <taxon>Metazoa</taxon>
        <taxon>Ecdysozoa</taxon>
        <taxon>Arthropoda</taxon>
        <taxon>Hexapoda</taxon>
        <taxon>Insecta</taxon>
        <taxon>Pterygota</taxon>
        <taxon>Neoptera</taxon>
        <taxon>Endopterygota</taxon>
        <taxon>Hymenoptera</taxon>
        <taxon>Apocrita</taxon>
        <taxon>Aculeata</taxon>
        <taxon>Formicoidea</taxon>
        <taxon>Formicidae</taxon>
        <taxon>Myrmicinae</taxon>
        <taxon>Trachymyrmex</taxon>
    </lineage>
</organism>
<dbReference type="InterPro" id="IPR001370">
    <property type="entry name" value="BIR_rpt"/>
</dbReference>
<feature type="compositionally biased region" description="Acidic residues" evidence="1">
    <location>
        <begin position="311"/>
        <end position="321"/>
    </location>
</feature>
<evidence type="ECO:0000313" key="3">
    <source>
        <dbReference type="Proteomes" id="UP000078541"/>
    </source>
</evidence>
<protein>
    <submittedName>
        <fullName evidence="2">Apoptosis 1 inhibitor</fullName>
    </submittedName>
</protein>
<evidence type="ECO:0000313" key="2">
    <source>
        <dbReference type="EMBL" id="KYN30918.1"/>
    </source>
</evidence>
<dbReference type="SUPFAM" id="SSF57924">
    <property type="entry name" value="Inhibitor of apoptosis (IAP) repeat"/>
    <property type="match status" value="2"/>
</dbReference>
<feature type="compositionally biased region" description="Basic and acidic residues" evidence="1">
    <location>
        <begin position="139"/>
        <end position="153"/>
    </location>
</feature>
<gene>
    <name evidence="2" type="ORF">ALC56_14730</name>
</gene>
<name>A0A195ERR7_9HYME</name>
<evidence type="ECO:0000256" key="1">
    <source>
        <dbReference type="SAM" id="MobiDB-lite"/>
    </source>
</evidence>
<dbReference type="Gene3D" id="1.10.1170.10">
    <property type="entry name" value="Inhibitor Of Apoptosis Protein (2mihbC-IAP-1), Chain A"/>
    <property type="match status" value="2"/>
</dbReference>
<sequence length="331" mass="38370">MLDYDAPNDPYIYRFESLRLNSFAMWRESFMNCKELAAAGFYYTEKKDTVKCFECQITLSNWKIGDNPKSEHQRWSGRCRFVRNVACGNVPIDADLNKIDMLPPRVDVCGLYGLKYMSHSFPDILVQHQIESYRNSISESKKVNQDSESKKITQDSGTKGCSVSSDEDIDITVFWNADTNAYFKAKLSDVLGSTDPTYASYERRLLSFATCTCDTIREKKKELAEAGFFYFSGLFESSDQTMCFYCGKCLRAWQPEDDPVKEHIKWYPQCKFIKKILAKKLKKRIQDHENETHENETHENETHENETHENETDENETDENETPTNATTTVC</sequence>
<dbReference type="GO" id="GO:0005634">
    <property type="term" value="C:nucleus"/>
    <property type="evidence" value="ECO:0007669"/>
    <property type="project" value="TreeGrafter"/>
</dbReference>
<feature type="compositionally biased region" description="Low complexity" evidence="1">
    <location>
        <begin position="322"/>
        <end position="331"/>
    </location>
</feature>
<feature type="region of interest" description="Disordered" evidence="1">
    <location>
        <begin position="137"/>
        <end position="164"/>
    </location>
</feature>
<dbReference type="STRING" id="34720.A0A195ERR7"/>
<dbReference type="GO" id="GO:0051726">
    <property type="term" value="P:regulation of cell cycle"/>
    <property type="evidence" value="ECO:0007669"/>
    <property type="project" value="TreeGrafter"/>
</dbReference>
<proteinExistence type="predicted"/>